<name>B5Y0H8_KLEV3</name>
<dbReference type="AlphaFoldDB" id="B5Y0H8"/>
<dbReference type="BioCyc" id="KPNE507522:GI0B-4149-MONOMER"/>
<protein>
    <recommendedName>
        <fullName evidence="3">Ead/Ea22-like family protein</fullName>
    </recommendedName>
</protein>
<accession>B5Y0H8</accession>
<dbReference type="Proteomes" id="UP000001734">
    <property type="component" value="Chromosome"/>
</dbReference>
<dbReference type="EMBL" id="CP000964">
    <property type="protein sequence ID" value="ACI06879.1"/>
    <property type="molecule type" value="Genomic_DNA"/>
</dbReference>
<dbReference type="HOGENOM" id="CLU_099372_1_0_6"/>
<proteinExistence type="predicted"/>
<reference evidence="1 2" key="1">
    <citation type="journal article" date="2008" name="PLoS Genet.">
        <title>Complete genome sequence of the N2-fixing broad host range endophyte Klebsiella pneumoniae 342 and virulence predictions verified in mice.</title>
        <authorList>
            <person name="Fouts D.E."/>
            <person name="Tyler H.L."/>
            <person name="DeBoy R.T."/>
            <person name="Daugherty S."/>
            <person name="Ren Q."/>
            <person name="Badger J.H."/>
            <person name="Durkin A.S."/>
            <person name="Huot H."/>
            <person name="Shrivastava S."/>
            <person name="Kothari S."/>
            <person name="Dodson R.J."/>
            <person name="Mohamoud Y."/>
            <person name="Khouri H."/>
            <person name="Roesch L.F."/>
            <person name="Krogfelt K.A."/>
            <person name="Struve C."/>
            <person name="Triplett E.W."/>
            <person name="Methe B.A."/>
        </authorList>
    </citation>
    <scope>NUCLEOTIDE SEQUENCE [LARGE SCALE GENOMIC DNA]</scope>
    <source>
        <strain evidence="1 2">342</strain>
    </source>
</reference>
<evidence type="ECO:0000313" key="2">
    <source>
        <dbReference type="Proteomes" id="UP000001734"/>
    </source>
</evidence>
<evidence type="ECO:0000313" key="1">
    <source>
        <dbReference type="EMBL" id="ACI06879.1"/>
    </source>
</evidence>
<sequence length="177" mass="19640">MTITLQAVNDLIASLEGAGELSIREQKFLKLAKEFRICSASLDAAIKTGNMLADQNAQLAAENVGLKQAEEFATAPDMWIEQADGMLDYRYHEWYVDVLKAAMETPATDRIVAGIKADAQTEVIYWLAAEITALDTMYRGDPSYERDAHWMKSEVLDVIELARKAFAVQVCEGGDKC</sequence>
<dbReference type="KEGG" id="kpe:KPK_4168"/>
<evidence type="ECO:0008006" key="3">
    <source>
        <dbReference type="Google" id="ProtNLM"/>
    </source>
</evidence>
<gene>
    <name evidence="1" type="ordered locus">KPK_4168</name>
</gene>
<organism evidence="1 2">
    <name type="scientific">Klebsiella variicola (strain 342)</name>
    <name type="common">Klebsiella pneumoniae</name>
    <dbReference type="NCBI Taxonomy" id="507522"/>
    <lineage>
        <taxon>Bacteria</taxon>
        <taxon>Pseudomonadati</taxon>
        <taxon>Pseudomonadota</taxon>
        <taxon>Gammaproteobacteria</taxon>
        <taxon>Enterobacterales</taxon>
        <taxon>Enterobacteriaceae</taxon>
        <taxon>Klebsiella/Raoultella group</taxon>
        <taxon>Klebsiella</taxon>
        <taxon>Klebsiella pneumoniae complex</taxon>
    </lineage>
</organism>